<dbReference type="EMBL" id="MLHL01000006">
    <property type="protein sequence ID" value="OOF50716.1"/>
    <property type="molecule type" value="Genomic_DNA"/>
</dbReference>
<evidence type="ECO:0000313" key="1">
    <source>
        <dbReference type="EMBL" id="OOF50716.1"/>
    </source>
</evidence>
<name>A0A1V3J6M9_9PAST</name>
<accession>A0A1V3J6M9</accession>
<keyword evidence="2" id="KW-1185">Reference proteome</keyword>
<organism evidence="1 2">
    <name type="scientific">Rodentibacter trehalosifermentans</name>
    <dbReference type="NCBI Taxonomy" id="1908263"/>
    <lineage>
        <taxon>Bacteria</taxon>
        <taxon>Pseudomonadati</taxon>
        <taxon>Pseudomonadota</taxon>
        <taxon>Gammaproteobacteria</taxon>
        <taxon>Pasteurellales</taxon>
        <taxon>Pasteurellaceae</taxon>
        <taxon>Rodentibacter</taxon>
    </lineage>
</organism>
<evidence type="ECO:0000313" key="2">
    <source>
        <dbReference type="Proteomes" id="UP000189161"/>
    </source>
</evidence>
<dbReference type="AlphaFoldDB" id="A0A1V3J6M9"/>
<sequence>MEFQKHTKLIDDFINDEHAMSLLFDTYQAMENSKEDQEKFVLALIGHAVTSHKLLRLKMK</sequence>
<gene>
    <name evidence="1" type="ORF">BKK52_00785</name>
</gene>
<reference evidence="1 2" key="1">
    <citation type="submission" date="2016-10" db="EMBL/GenBank/DDBJ databases">
        <title>Rodentibacter gen. nov. and new species.</title>
        <authorList>
            <person name="Christensen H."/>
        </authorList>
    </citation>
    <scope>NUCLEOTIDE SEQUENCE [LARGE SCALE GENOMIC DNA]</scope>
    <source>
        <strain evidence="1 2">H1987082031</strain>
    </source>
</reference>
<dbReference type="Proteomes" id="UP000189161">
    <property type="component" value="Unassembled WGS sequence"/>
</dbReference>
<protein>
    <submittedName>
        <fullName evidence="1">Uncharacterized protein</fullName>
    </submittedName>
</protein>
<dbReference type="RefSeq" id="WP_077477497.1">
    <property type="nucleotide sequence ID" value="NZ_MLHL01000006.1"/>
</dbReference>
<comment type="caution">
    <text evidence="1">The sequence shown here is derived from an EMBL/GenBank/DDBJ whole genome shotgun (WGS) entry which is preliminary data.</text>
</comment>
<proteinExistence type="predicted"/>